<gene>
    <name evidence="1" type="ORF">TCNE_LOCUS9737</name>
</gene>
<reference evidence="1 2" key="2">
    <citation type="submission" date="2018-11" db="EMBL/GenBank/DDBJ databases">
        <authorList>
            <consortium name="Pathogen Informatics"/>
        </authorList>
    </citation>
    <scope>NUCLEOTIDE SEQUENCE [LARGE SCALE GENOMIC DNA]</scope>
</reference>
<evidence type="ECO:0000313" key="3">
    <source>
        <dbReference type="WBParaSite" id="TCNE_0000973701-mRNA-1"/>
    </source>
</evidence>
<name>A0A183UML7_TOXCA</name>
<evidence type="ECO:0000313" key="1">
    <source>
        <dbReference type="EMBL" id="VDM41058.1"/>
    </source>
</evidence>
<dbReference type="WBParaSite" id="TCNE_0000973701-mRNA-1">
    <property type="protein sequence ID" value="TCNE_0000973701-mRNA-1"/>
    <property type="gene ID" value="TCNE_0000973701"/>
</dbReference>
<dbReference type="AlphaFoldDB" id="A0A183UML7"/>
<sequence length="73" mass="8233">MLSGRKFSILTYRKPLLAIFAFKKRIYSAHRRQPLATTLIVYDFAVQCLSPTNFCMVGGLFSLTATESAPDEE</sequence>
<reference evidence="3" key="1">
    <citation type="submission" date="2016-06" db="UniProtKB">
        <authorList>
            <consortium name="WormBaseParasite"/>
        </authorList>
    </citation>
    <scope>IDENTIFICATION</scope>
</reference>
<dbReference type="EMBL" id="UYWY01020267">
    <property type="protein sequence ID" value="VDM41058.1"/>
    <property type="molecule type" value="Genomic_DNA"/>
</dbReference>
<protein>
    <submittedName>
        <fullName evidence="1 3">Uncharacterized protein</fullName>
    </submittedName>
</protein>
<keyword evidence="2" id="KW-1185">Reference proteome</keyword>
<organism evidence="2 3">
    <name type="scientific">Toxocara canis</name>
    <name type="common">Canine roundworm</name>
    <dbReference type="NCBI Taxonomy" id="6265"/>
    <lineage>
        <taxon>Eukaryota</taxon>
        <taxon>Metazoa</taxon>
        <taxon>Ecdysozoa</taxon>
        <taxon>Nematoda</taxon>
        <taxon>Chromadorea</taxon>
        <taxon>Rhabditida</taxon>
        <taxon>Spirurina</taxon>
        <taxon>Ascaridomorpha</taxon>
        <taxon>Ascaridoidea</taxon>
        <taxon>Toxocaridae</taxon>
        <taxon>Toxocara</taxon>
    </lineage>
</organism>
<proteinExistence type="predicted"/>
<dbReference type="Proteomes" id="UP000050794">
    <property type="component" value="Unassembled WGS sequence"/>
</dbReference>
<accession>A0A183UML7</accession>
<evidence type="ECO:0000313" key="2">
    <source>
        <dbReference type="Proteomes" id="UP000050794"/>
    </source>
</evidence>